<proteinExistence type="predicted"/>
<feature type="domain" description="FAD dependent oxidoreductase" evidence="2">
    <location>
        <begin position="5"/>
        <end position="53"/>
    </location>
</feature>
<evidence type="ECO:0000313" key="4">
    <source>
        <dbReference type="Proteomes" id="UP001596058"/>
    </source>
</evidence>
<keyword evidence="4" id="KW-1185">Reference proteome</keyword>
<feature type="region of interest" description="Disordered" evidence="1">
    <location>
        <begin position="81"/>
        <end position="115"/>
    </location>
</feature>
<comment type="caution">
    <text evidence="3">The sequence shown here is derived from an EMBL/GenBank/DDBJ whole genome shotgun (WGS) entry which is preliminary data.</text>
</comment>
<evidence type="ECO:0000256" key="1">
    <source>
        <dbReference type="SAM" id="MobiDB-lite"/>
    </source>
</evidence>
<dbReference type="SUPFAM" id="SSF51905">
    <property type="entry name" value="FAD/NAD(P)-binding domain"/>
    <property type="match status" value="1"/>
</dbReference>
<organism evidence="3 4">
    <name type="scientific">Nonomuraea insulae</name>
    <dbReference type="NCBI Taxonomy" id="1616787"/>
    <lineage>
        <taxon>Bacteria</taxon>
        <taxon>Bacillati</taxon>
        <taxon>Actinomycetota</taxon>
        <taxon>Actinomycetes</taxon>
        <taxon>Streptosporangiales</taxon>
        <taxon>Streptosporangiaceae</taxon>
        <taxon>Nonomuraea</taxon>
    </lineage>
</organism>
<reference evidence="4" key="1">
    <citation type="journal article" date="2019" name="Int. J. Syst. Evol. Microbiol.">
        <title>The Global Catalogue of Microorganisms (GCM) 10K type strain sequencing project: providing services to taxonomists for standard genome sequencing and annotation.</title>
        <authorList>
            <consortium name="The Broad Institute Genomics Platform"/>
            <consortium name="The Broad Institute Genome Sequencing Center for Infectious Disease"/>
            <person name="Wu L."/>
            <person name="Ma J."/>
        </authorList>
    </citation>
    <scope>NUCLEOTIDE SEQUENCE [LARGE SCALE GENOMIC DNA]</scope>
    <source>
        <strain evidence="4">CCUG 53903</strain>
    </source>
</reference>
<name>A0ABW1CH75_9ACTN</name>
<protein>
    <submittedName>
        <fullName evidence="3">FAD-dependent oxidoreductase</fullName>
    </submittedName>
</protein>
<evidence type="ECO:0000259" key="2">
    <source>
        <dbReference type="Pfam" id="PF01266"/>
    </source>
</evidence>
<dbReference type="Proteomes" id="UP001596058">
    <property type="component" value="Unassembled WGS sequence"/>
</dbReference>
<dbReference type="Pfam" id="PF01266">
    <property type="entry name" value="DAO"/>
    <property type="match status" value="1"/>
</dbReference>
<dbReference type="Gene3D" id="3.50.50.60">
    <property type="entry name" value="FAD/NAD(P)-binding domain"/>
    <property type="match status" value="1"/>
</dbReference>
<dbReference type="RefSeq" id="WP_379514459.1">
    <property type="nucleotide sequence ID" value="NZ_JBHSPA010000017.1"/>
</dbReference>
<evidence type="ECO:0000313" key="3">
    <source>
        <dbReference type="EMBL" id="MFC5824938.1"/>
    </source>
</evidence>
<dbReference type="EMBL" id="JBHSPA010000017">
    <property type="protein sequence ID" value="MFC5824938.1"/>
    <property type="molecule type" value="Genomic_DNA"/>
</dbReference>
<feature type="compositionally biased region" description="Low complexity" evidence="1">
    <location>
        <begin position="84"/>
        <end position="97"/>
    </location>
</feature>
<dbReference type="InterPro" id="IPR006076">
    <property type="entry name" value="FAD-dep_OxRdtase"/>
</dbReference>
<gene>
    <name evidence="3" type="ORF">ACFPZ3_13845</name>
</gene>
<sequence>MTKNIAIIGGGIGGLCLAQGLRGAGLDVTVYERDRTPGRPAGPGPAGAFAQGQGVLLTVCLLRETTSAMTVESCQASTRWTACSRPSPNSVRTTTSSRSRRPRSTGPGARSRSRGCCCSARCTGSGRTR</sequence>
<accession>A0ABW1CH75</accession>
<dbReference type="InterPro" id="IPR036188">
    <property type="entry name" value="FAD/NAD-bd_sf"/>
</dbReference>